<comment type="similarity">
    <text evidence="1 5 6">Belongs to the glutamine synthetase family.</text>
</comment>
<dbReference type="InterPro" id="IPR036651">
    <property type="entry name" value="Gln_synt_N_sf"/>
</dbReference>
<dbReference type="InterPro" id="IPR008147">
    <property type="entry name" value="Gln_synt_N"/>
</dbReference>
<dbReference type="Pfam" id="PF00120">
    <property type="entry name" value="Gln-synt_C"/>
    <property type="match status" value="1"/>
</dbReference>
<dbReference type="SMART" id="SM01230">
    <property type="entry name" value="Gln-synt_C"/>
    <property type="match status" value="1"/>
</dbReference>
<dbReference type="eggNOG" id="COG0174">
    <property type="taxonomic scope" value="Bacteria"/>
</dbReference>
<feature type="domain" description="GS catalytic" evidence="8">
    <location>
        <begin position="107"/>
        <end position="440"/>
    </location>
</feature>
<dbReference type="PANTHER" id="PTHR43785:SF12">
    <property type="entry name" value="TYPE-1 GLUTAMINE SYNTHETASE 2"/>
    <property type="match status" value="1"/>
</dbReference>
<gene>
    <name evidence="9" type="ORF">CLOSTMETH_00820</name>
</gene>
<dbReference type="Gene3D" id="3.30.590.10">
    <property type="entry name" value="Glutamine synthetase/guanido kinase, catalytic domain"/>
    <property type="match status" value="1"/>
</dbReference>
<dbReference type="GO" id="GO:0005524">
    <property type="term" value="F:ATP binding"/>
    <property type="evidence" value="ECO:0007669"/>
    <property type="project" value="UniProtKB-KW"/>
</dbReference>
<evidence type="ECO:0000259" key="8">
    <source>
        <dbReference type="PROSITE" id="PS51987"/>
    </source>
</evidence>
<dbReference type="SUPFAM" id="SSF55931">
    <property type="entry name" value="Glutamine synthetase/guanido kinase"/>
    <property type="match status" value="1"/>
</dbReference>
<evidence type="ECO:0000256" key="1">
    <source>
        <dbReference type="ARBA" id="ARBA00009897"/>
    </source>
</evidence>
<dbReference type="AlphaFoldDB" id="C0EAG5"/>
<evidence type="ECO:0000256" key="5">
    <source>
        <dbReference type="PROSITE-ProRule" id="PRU01330"/>
    </source>
</evidence>
<proteinExistence type="inferred from homology"/>
<evidence type="ECO:0000256" key="2">
    <source>
        <dbReference type="ARBA" id="ARBA00022598"/>
    </source>
</evidence>
<dbReference type="HOGENOM" id="CLU_017290_1_3_9"/>
<evidence type="ECO:0000256" key="4">
    <source>
        <dbReference type="ARBA" id="ARBA00022840"/>
    </source>
</evidence>
<dbReference type="SUPFAM" id="SSF54368">
    <property type="entry name" value="Glutamine synthetase, N-terminal domain"/>
    <property type="match status" value="1"/>
</dbReference>
<comment type="caution">
    <text evidence="9">The sequence shown here is derived from an EMBL/GenBank/DDBJ whole genome shotgun (WGS) entry which is preliminary data.</text>
</comment>
<keyword evidence="10" id="KW-1185">Reference proteome</keyword>
<sequence length="440" mass="49672">MEYTVSEVLQYVQENDVKFIRLMFCDIFGQVKNLAIMADTLEDAFANGVTFDASAVKGFMNIEESDLFLFPDPSTLAVLPWRPQQGRVVRFLCDIRYPDGTPFEGDGRYILRQAERACLDAGYTCRIGSECEFYLFETDETGRPTRIPQDNAGYLDISPLDQGQNVRRDICLTLERMDIKPESSHHEQGPGQNEIDFEYSGALRAADNLSTVKMVIKTIAANNGLFASFLPKPLGNTSGSGLHINISLEKNGVNIFKSGESGEHSKEAESFIAGVLHRIREITVFLNPLTNSYHRFGHYDAPDFITWSHQNRSQLIRIPAAKEGHIRMELRSSDPSCNPYLAFALLIRAGLDGIRHKRVLCPPSNFNLYTASEEQLKGIDMLPSTLERAVEAARESEFVHSALPRRTIDSFLEVKQDEWNRYLASVDKDKFENDAYFSIV</sequence>
<evidence type="ECO:0000259" key="7">
    <source>
        <dbReference type="PROSITE" id="PS51986"/>
    </source>
</evidence>
<dbReference type="InterPro" id="IPR014746">
    <property type="entry name" value="Gln_synth/guanido_kin_cat_dom"/>
</dbReference>
<keyword evidence="3" id="KW-0547">Nucleotide-binding</keyword>
<reference evidence="9 10" key="2">
    <citation type="submission" date="2009-02" db="EMBL/GenBank/DDBJ databases">
        <title>Draft genome sequence of Clostridium methylpentosum (DSM 5476).</title>
        <authorList>
            <person name="Sudarsanam P."/>
            <person name="Ley R."/>
            <person name="Guruge J."/>
            <person name="Turnbaugh P.J."/>
            <person name="Mahowald M."/>
            <person name="Liep D."/>
            <person name="Gordon J."/>
        </authorList>
    </citation>
    <scope>NUCLEOTIDE SEQUENCE [LARGE SCALE GENOMIC DNA]</scope>
    <source>
        <strain evidence="9 10">DSM 5476</strain>
    </source>
</reference>
<keyword evidence="2 9" id="KW-0436">Ligase</keyword>
<keyword evidence="4" id="KW-0067">ATP-binding</keyword>
<dbReference type="GO" id="GO:0006542">
    <property type="term" value="P:glutamine biosynthetic process"/>
    <property type="evidence" value="ECO:0007669"/>
    <property type="project" value="InterPro"/>
</dbReference>
<dbReference type="PROSITE" id="PS51987">
    <property type="entry name" value="GS_CATALYTIC"/>
    <property type="match status" value="1"/>
</dbReference>
<dbReference type="PROSITE" id="PS51986">
    <property type="entry name" value="GS_BETA_GRASP"/>
    <property type="match status" value="1"/>
</dbReference>
<dbReference type="Gene3D" id="3.10.20.70">
    <property type="entry name" value="Glutamine synthetase, N-terminal domain"/>
    <property type="match status" value="1"/>
</dbReference>
<dbReference type="GO" id="GO:0004356">
    <property type="term" value="F:glutamine synthetase activity"/>
    <property type="evidence" value="ECO:0007669"/>
    <property type="project" value="UniProtKB-EC"/>
</dbReference>
<dbReference type="InterPro" id="IPR008146">
    <property type="entry name" value="Gln_synth_cat_dom"/>
</dbReference>
<dbReference type="STRING" id="537013.CLOSTMETH_00820"/>
<reference evidence="9 10" key="1">
    <citation type="submission" date="2009-01" db="EMBL/GenBank/DDBJ databases">
        <authorList>
            <person name="Fulton L."/>
            <person name="Clifton S."/>
            <person name="Fulton B."/>
            <person name="Xu J."/>
            <person name="Minx P."/>
            <person name="Pepin K.H."/>
            <person name="Johnson M."/>
            <person name="Bhonagiri V."/>
            <person name="Nash W.E."/>
            <person name="Mardis E.R."/>
            <person name="Wilson R.K."/>
        </authorList>
    </citation>
    <scope>NUCLEOTIDE SEQUENCE [LARGE SCALE GENOMIC DNA]</scope>
    <source>
        <strain evidence="9 10">DSM 5476</strain>
    </source>
</reference>
<dbReference type="PANTHER" id="PTHR43785">
    <property type="entry name" value="GAMMA-GLUTAMYLPUTRESCINE SYNTHETASE"/>
    <property type="match status" value="1"/>
</dbReference>
<dbReference type="Pfam" id="PF03951">
    <property type="entry name" value="Gln-synt_N"/>
    <property type="match status" value="1"/>
</dbReference>
<name>C0EAG5_9FIRM</name>
<protein>
    <submittedName>
        <fullName evidence="9">Glutamine synthetase, beta-grasp domain protein</fullName>
        <ecNumber evidence="9">6.3.1.2</ecNumber>
    </submittedName>
</protein>
<evidence type="ECO:0000256" key="6">
    <source>
        <dbReference type="RuleBase" id="RU000384"/>
    </source>
</evidence>
<feature type="domain" description="GS beta-grasp" evidence="7">
    <location>
        <begin position="15"/>
        <end position="100"/>
    </location>
</feature>
<evidence type="ECO:0000313" key="10">
    <source>
        <dbReference type="Proteomes" id="UP000003340"/>
    </source>
</evidence>
<evidence type="ECO:0000313" key="9">
    <source>
        <dbReference type="EMBL" id="EEG31510.1"/>
    </source>
</evidence>
<dbReference type="EMBL" id="ACEC01000032">
    <property type="protein sequence ID" value="EEG31510.1"/>
    <property type="molecule type" value="Genomic_DNA"/>
</dbReference>
<organism evidence="9 10">
    <name type="scientific">[Clostridium] methylpentosum DSM 5476</name>
    <dbReference type="NCBI Taxonomy" id="537013"/>
    <lineage>
        <taxon>Bacteria</taxon>
        <taxon>Bacillati</taxon>
        <taxon>Bacillota</taxon>
        <taxon>Clostridia</taxon>
        <taxon>Eubacteriales</taxon>
        <taxon>Oscillospiraceae</taxon>
        <taxon>Oscillospiraceae incertae sedis</taxon>
    </lineage>
</organism>
<accession>C0EAG5</accession>
<dbReference type="EC" id="6.3.1.2" evidence="9"/>
<dbReference type="Proteomes" id="UP000003340">
    <property type="component" value="Unassembled WGS sequence"/>
</dbReference>
<evidence type="ECO:0000256" key="3">
    <source>
        <dbReference type="ARBA" id="ARBA00022741"/>
    </source>
</evidence>